<reference evidence="1" key="1">
    <citation type="submission" date="2020-02" db="EMBL/GenBank/DDBJ databases">
        <authorList>
            <person name="Meier V. D."/>
        </authorList>
    </citation>
    <scope>NUCLEOTIDE SEQUENCE</scope>
    <source>
        <strain evidence="1">AVDCRST_MAG48</strain>
    </source>
</reference>
<protein>
    <submittedName>
        <fullName evidence="1">Uncharacterized protein</fullName>
    </submittedName>
</protein>
<proteinExistence type="predicted"/>
<name>A0A6J4LT35_9ACTN</name>
<accession>A0A6J4LT35</accession>
<gene>
    <name evidence="1" type="ORF">AVDCRST_MAG48-3678</name>
</gene>
<sequence length="136" mass="14483">MDDLEEEAVELGALLGLESCVGEVVDGERDVPDLGERSSTVVGDLNEVATSSSPIAGATDQPAVLEPVHEGGDALRTDEDGAGTAETWITGACCARDDLATMLLDQLDDQRFVRRIAAVTTPGLRVKTIQRELFER</sequence>
<evidence type="ECO:0000313" key="1">
    <source>
        <dbReference type="EMBL" id="CAA9341685.1"/>
    </source>
</evidence>
<dbReference type="AlphaFoldDB" id="A0A6J4LT35"/>
<dbReference type="EMBL" id="CADCTS010000515">
    <property type="protein sequence ID" value="CAA9341685.1"/>
    <property type="molecule type" value="Genomic_DNA"/>
</dbReference>
<organism evidence="1">
    <name type="scientific">uncultured Friedmanniella sp</name>
    <dbReference type="NCBI Taxonomy" id="335381"/>
    <lineage>
        <taxon>Bacteria</taxon>
        <taxon>Bacillati</taxon>
        <taxon>Actinomycetota</taxon>
        <taxon>Actinomycetes</taxon>
        <taxon>Propionibacteriales</taxon>
        <taxon>Nocardioidaceae</taxon>
        <taxon>Friedmanniella</taxon>
        <taxon>environmental samples</taxon>
    </lineage>
</organism>